<gene>
    <name evidence="1" type="ORF">PF011_g24254</name>
</gene>
<comment type="caution">
    <text evidence="1">The sequence shown here is derived from an EMBL/GenBank/DDBJ whole genome shotgun (WGS) entry which is preliminary data.</text>
</comment>
<protein>
    <submittedName>
        <fullName evidence="1">Uncharacterized protein</fullName>
    </submittedName>
</protein>
<proteinExistence type="predicted"/>
<evidence type="ECO:0000313" key="2">
    <source>
        <dbReference type="Proteomes" id="UP000460718"/>
    </source>
</evidence>
<dbReference type="EMBL" id="QXFW01002722">
    <property type="protein sequence ID" value="KAE8975954.1"/>
    <property type="molecule type" value="Genomic_DNA"/>
</dbReference>
<reference evidence="1 2" key="1">
    <citation type="submission" date="2018-09" db="EMBL/GenBank/DDBJ databases">
        <title>Genomic investigation of the strawberry pathogen Phytophthora fragariae indicates pathogenicity is determined by transcriptional variation in three key races.</title>
        <authorList>
            <person name="Adams T.M."/>
            <person name="Armitage A.D."/>
            <person name="Sobczyk M.K."/>
            <person name="Bates H.J."/>
            <person name="Dunwell J.M."/>
            <person name="Nellist C.F."/>
            <person name="Harrison R.J."/>
        </authorList>
    </citation>
    <scope>NUCLEOTIDE SEQUENCE [LARGE SCALE GENOMIC DNA]</scope>
    <source>
        <strain evidence="1 2">SCRP245</strain>
    </source>
</reference>
<organism evidence="1 2">
    <name type="scientific">Phytophthora fragariae</name>
    <dbReference type="NCBI Taxonomy" id="53985"/>
    <lineage>
        <taxon>Eukaryota</taxon>
        <taxon>Sar</taxon>
        <taxon>Stramenopiles</taxon>
        <taxon>Oomycota</taxon>
        <taxon>Peronosporomycetes</taxon>
        <taxon>Peronosporales</taxon>
        <taxon>Peronosporaceae</taxon>
        <taxon>Phytophthora</taxon>
    </lineage>
</organism>
<name>A0A6A3I6X1_9STRA</name>
<accession>A0A6A3I6X1</accession>
<sequence>MRVVCVTLGAYQQHRASAANIRTAAKLDPGLTACARLDVGAAVADLGLLLL</sequence>
<evidence type="ECO:0000313" key="1">
    <source>
        <dbReference type="EMBL" id="KAE8975954.1"/>
    </source>
</evidence>
<dbReference type="Proteomes" id="UP000460718">
    <property type="component" value="Unassembled WGS sequence"/>
</dbReference>
<dbReference type="AlphaFoldDB" id="A0A6A3I6X1"/>